<dbReference type="Proteomes" id="UP001152836">
    <property type="component" value="Unassembled WGS sequence"/>
</dbReference>
<keyword evidence="10" id="KW-1185">Reference proteome</keyword>
<dbReference type="PANTHER" id="PTHR21859">
    <property type="entry name" value="ACROSOME-SPECIFIC PROTEIN"/>
    <property type="match status" value="1"/>
</dbReference>
<reference evidence="9" key="1">
    <citation type="submission" date="2022-06" db="EMBL/GenBank/DDBJ databases">
        <authorList>
            <person name="Andreotti S."/>
            <person name="Wyler E."/>
        </authorList>
    </citation>
    <scope>NUCLEOTIDE SEQUENCE</scope>
</reference>
<evidence type="ECO:0000256" key="1">
    <source>
        <dbReference type="ARBA" id="ARBA00004167"/>
    </source>
</evidence>
<evidence type="ECO:0000259" key="8">
    <source>
        <dbReference type="Pfam" id="PF15371"/>
    </source>
</evidence>
<dbReference type="Pfam" id="PF15371">
    <property type="entry name" value="DUF4599"/>
    <property type="match status" value="1"/>
</dbReference>
<feature type="compositionally biased region" description="Polar residues" evidence="6">
    <location>
        <begin position="204"/>
        <end position="216"/>
    </location>
</feature>
<feature type="compositionally biased region" description="Basic and acidic residues" evidence="6">
    <location>
        <begin position="284"/>
        <end position="294"/>
    </location>
</feature>
<comment type="caution">
    <text evidence="9">The sequence shown here is derived from an EMBL/GenBank/DDBJ whole genome shotgun (WGS) entry which is preliminary data.</text>
</comment>
<sequence>MLSPTFILWDVGYPLYTYGSIFIIALIIWHVKRSHQELRLGPNKSCYKCYRRVKQRPRDRTLRAKRTSKEEAENLQKLLSIMKSQGWLPQEGSVRKLLCSDPSCPICNGMALEIQQLLGGESKQTTAIPLRTSQSFSCLEALSSSKVLFDKSSELCSQHSRDISLTSSLTPSQSTDQKSSTQSAAPSTGDANIQYYCPDHHQQKQTPQESNMSQDAGSLSSSSVEESGVPANQQKKRKKNKKLVLNSEAASEPEVENKMTFFSHWVNPEVKCERLEEPIVLPKSEAEAKPEEPKNQTPAGDHNIRADVEQTTEDAKAKPLRAKKTN</sequence>
<dbReference type="InterPro" id="IPR027970">
    <property type="entry name" value="SPATA31-like"/>
</dbReference>
<evidence type="ECO:0000256" key="2">
    <source>
        <dbReference type="ARBA" id="ARBA00022692"/>
    </source>
</evidence>
<evidence type="ECO:0000256" key="5">
    <source>
        <dbReference type="ARBA" id="ARBA00035009"/>
    </source>
</evidence>
<feature type="domain" description="SPATA31-like" evidence="8">
    <location>
        <begin position="52"/>
        <end position="138"/>
    </location>
</feature>
<feature type="compositionally biased region" description="Low complexity" evidence="6">
    <location>
        <begin position="217"/>
        <end position="233"/>
    </location>
</feature>
<evidence type="ECO:0000256" key="7">
    <source>
        <dbReference type="SAM" id="Phobius"/>
    </source>
</evidence>
<name>A0AAU9ZE20_PHORO</name>
<dbReference type="EMBL" id="CALSGD010001425">
    <property type="protein sequence ID" value="CAH6790283.1"/>
    <property type="molecule type" value="Genomic_DNA"/>
</dbReference>
<accession>A0AAU9ZE20</accession>
<dbReference type="PANTHER" id="PTHR21859:SF15">
    <property type="entry name" value="PROTEIN SPATA31F1-RELATED"/>
    <property type="match status" value="1"/>
</dbReference>
<keyword evidence="2 7" id="KW-0812">Transmembrane</keyword>
<comment type="subcellular location">
    <subcellularLocation>
        <location evidence="1">Membrane</location>
        <topology evidence="1">Single-pass membrane protein</topology>
    </subcellularLocation>
</comment>
<evidence type="ECO:0000256" key="3">
    <source>
        <dbReference type="ARBA" id="ARBA00022989"/>
    </source>
</evidence>
<organism evidence="9 10">
    <name type="scientific">Phodopus roborovskii</name>
    <name type="common">Roborovski's desert hamster</name>
    <name type="synonym">Cricetulus roborovskii</name>
    <dbReference type="NCBI Taxonomy" id="109678"/>
    <lineage>
        <taxon>Eukaryota</taxon>
        <taxon>Metazoa</taxon>
        <taxon>Chordata</taxon>
        <taxon>Craniata</taxon>
        <taxon>Vertebrata</taxon>
        <taxon>Euteleostomi</taxon>
        <taxon>Mammalia</taxon>
        <taxon>Eutheria</taxon>
        <taxon>Euarchontoglires</taxon>
        <taxon>Glires</taxon>
        <taxon>Rodentia</taxon>
        <taxon>Myomorpha</taxon>
        <taxon>Muroidea</taxon>
        <taxon>Cricetidae</taxon>
        <taxon>Cricetinae</taxon>
        <taxon>Phodopus</taxon>
    </lineage>
</organism>
<evidence type="ECO:0000313" key="9">
    <source>
        <dbReference type="EMBL" id="CAH6790283.1"/>
    </source>
</evidence>
<feature type="region of interest" description="Disordered" evidence="6">
    <location>
        <begin position="277"/>
        <end position="326"/>
    </location>
</feature>
<keyword evidence="4 7" id="KW-0472">Membrane</keyword>
<feature type="compositionally biased region" description="Basic and acidic residues" evidence="6">
    <location>
        <begin position="302"/>
        <end position="317"/>
    </location>
</feature>
<proteinExistence type="inferred from homology"/>
<dbReference type="AlphaFoldDB" id="A0AAU9ZE20"/>
<evidence type="ECO:0000313" key="10">
    <source>
        <dbReference type="Proteomes" id="UP001152836"/>
    </source>
</evidence>
<protein>
    <submittedName>
        <fullName evidence="9">Fam205c protein</fullName>
    </submittedName>
</protein>
<feature type="transmembrane region" description="Helical" evidence="7">
    <location>
        <begin position="6"/>
        <end position="29"/>
    </location>
</feature>
<keyword evidence="3 7" id="KW-1133">Transmembrane helix</keyword>
<feature type="compositionally biased region" description="Low complexity" evidence="6">
    <location>
        <begin position="164"/>
        <end position="183"/>
    </location>
</feature>
<gene>
    <name evidence="9" type="primary">Fam205c</name>
    <name evidence="9" type="ORF">PHOROB_LOCUS7623</name>
</gene>
<feature type="region of interest" description="Disordered" evidence="6">
    <location>
        <begin position="161"/>
        <end position="254"/>
    </location>
</feature>
<dbReference type="GO" id="GO:0016020">
    <property type="term" value="C:membrane"/>
    <property type="evidence" value="ECO:0007669"/>
    <property type="project" value="UniProtKB-SubCell"/>
</dbReference>
<comment type="similarity">
    <text evidence="5">Belongs to the SPATA31 family.</text>
</comment>
<evidence type="ECO:0000256" key="4">
    <source>
        <dbReference type="ARBA" id="ARBA00023136"/>
    </source>
</evidence>
<evidence type="ECO:0000256" key="6">
    <source>
        <dbReference type="SAM" id="MobiDB-lite"/>
    </source>
</evidence>